<organism evidence="5 6">
    <name type="scientific">Ancylostoma ceylanicum</name>
    <dbReference type="NCBI Taxonomy" id="53326"/>
    <lineage>
        <taxon>Eukaryota</taxon>
        <taxon>Metazoa</taxon>
        <taxon>Ecdysozoa</taxon>
        <taxon>Nematoda</taxon>
        <taxon>Chromadorea</taxon>
        <taxon>Rhabditida</taxon>
        <taxon>Rhabditina</taxon>
        <taxon>Rhabditomorpha</taxon>
        <taxon>Strongyloidea</taxon>
        <taxon>Ancylostomatidae</taxon>
        <taxon>Ancylostomatinae</taxon>
        <taxon>Ancylostoma</taxon>
    </lineage>
</organism>
<dbReference type="InterPro" id="IPR051119">
    <property type="entry name" value="Nematode_SR-like"/>
</dbReference>
<gene>
    <name evidence="5" type="primary">Acey_s0308.g2046</name>
    <name evidence="5" type="ORF">Y032_0308g2046</name>
</gene>
<proteinExistence type="predicted"/>
<evidence type="ECO:0000256" key="4">
    <source>
        <dbReference type="ARBA" id="ARBA00023136"/>
    </source>
</evidence>
<evidence type="ECO:0000313" key="5">
    <source>
        <dbReference type="EMBL" id="EYB84868.1"/>
    </source>
</evidence>
<keyword evidence="6" id="KW-1185">Reference proteome</keyword>
<protein>
    <recommendedName>
        <fullName evidence="7">G-protein coupled receptors family 1 profile domain-containing protein</fullName>
    </recommendedName>
</protein>
<dbReference type="SUPFAM" id="SSF81321">
    <property type="entry name" value="Family A G protein-coupled receptor-like"/>
    <property type="match status" value="1"/>
</dbReference>
<dbReference type="OrthoDB" id="5867137at2759"/>
<comment type="subcellular location">
    <subcellularLocation>
        <location evidence="1">Membrane</location>
        <topology evidence="1">Multi-pass membrane protein</topology>
    </subcellularLocation>
</comment>
<evidence type="ECO:0000256" key="1">
    <source>
        <dbReference type="ARBA" id="ARBA00004141"/>
    </source>
</evidence>
<comment type="caution">
    <text evidence="5">The sequence shown here is derived from an EMBL/GenBank/DDBJ whole genome shotgun (WGS) entry which is preliminary data.</text>
</comment>
<dbReference type="Gene3D" id="1.20.1070.10">
    <property type="entry name" value="Rhodopsin 7-helix transmembrane proteins"/>
    <property type="match status" value="1"/>
</dbReference>
<evidence type="ECO:0000256" key="2">
    <source>
        <dbReference type="ARBA" id="ARBA00022692"/>
    </source>
</evidence>
<keyword evidence="4" id="KW-0472">Membrane</keyword>
<evidence type="ECO:0000313" key="6">
    <source>
        <dbReference type="Proteomes" id="UP000024635"/>
    </source>
</evidence>
<accession>A0A016S2J6</accession>
<evidence type="ECO:0000256" key="3">
    <source>
        <dbReference type="ARBA" id="ARBA00022989"/>
    </source>
</evidence>
<dbReference type="AlphaFoldDB" id="A0A016S2J6"/>
<dbReference type="GO" id="GO:0016020">
    <property type="term" value="C:membrane"/>
    <property type="evidence" value="ECO:0007669"/>
    <property type="project" value="UniProtKB-SubCell"/>
</dbReference>
<name>A0A016S2J6_9BILA</name>
<evidence type="ECO:0008006" key="7">
    <source>
        <dbReference type="Google" id="ProtNLM"/>
    </source>
</evidence>
<sequence length="299" mass="34314">MENVPTGQLVLGVYGWGAMCIYLCLVLSMMQWRRKISQFKSSYYTLFLLQAVADFYVFLVLELIMRPRKFNYFNAFSTDMQTYAAFSYCNLMISEVILCCGHVIIALNRFTSFYYPFVLEKIWSDRTVILSVLSSWTLIIAFSVTVLLVFGKSVHFELTSSGIISLKGGSAKDFSTMQSAVGNLLTVVLCSVCYLCCFIKNRKGDYKYKSVERRLFLCALASSLPFCVEMVRSITVLITSKGDRTLYALATDFWFYEMEIVVTSSMWMQLVINKNVRNHFLRTFGYKRCNTSTIFPTTT</sequence>
<dbReference type="InterPro" id="IPR019426">
    <property type="entry name" value="7TM_GPCR_serpentine_rcpt_Srv"/>
</dbReference>
<reference evidence="6" key="1">
    <citation type="journal article" date="2015" name="Nat. Genet.">
        <title>The genome and transcriptome of the zoonotic hookworm Ancylostoma ceylanicum identify infection-specific gene families.</title>
        <authorList>
            <person name="Schwarz E.M."/>
            <person name="Hu Y."/>
            <person name="Antoshechkin I."/>
            <person name="Miller M.M."/>
            <person name="Sternberg P.W."/>
            <person name="Aroian R.V."/>
        </authorList>
    </citation>
    <scope>NUCLEOTIDE SEQUENCE</scope>
    <source>
        <strain evidence="6">HY135</strain>
    </source>
</reference>
<dbReference type="Proteomes" id="UP000024635">
    <property type="component" value="Unassembled WGS sequence"/>
</dbReference>
<dbReference type="EMBL" id="JARK01001644">
    <property type="protein sequence ID" value="EYB84868.1"/>
    <property type="molecule type" value="Genomic_DNA"/>
</dbReference>
<keyword evidence="3" id="KW-1133">Transmembrane helix</keyword>
<dbReference type="PANTHER" id="PTHR31627">
    <property type="entry name" value="SERPENTINE RECEPTOR CLASS GAMMA-RELATED"/>
    <property type="match status" value="1"/>
</dbReference>
<dbReference type="Pfam" id="PF10323">
    <property type="entry name" value="7TM_GPCR_Srv"/>
    <property type="match status" value="1"/>
</dbReference>
<keyword evidence="2" id="KW-0812">Transmembrane</keyword>
<dbReference type="PANTHER" id="PTHR31627:SF14">
    <property type="entry name" value="SERPENTINE RECEPTOR, CLASS T-RELATED"/>
    <property type="match status" value="1"/>
</dbReference>